<dbReference type="Pfam" id="PF00646">
    <property type="entry name" value="F-box"/>
    <property type="match status" value="1"/>
</dbReference>
<dbReference type="AlphaFoldDB" id="A0A9P7URQ2"/>
<comment type="caution">
    <text evidence="2">The sequence shown here is derived from an EMBL/GenBank/DDBJ whole genome shotgun (WGS) entry which is preliminary data.</text>
</comment>
<dbReference type="RefSeq" id="XP_043006801.1">
    <property type="nucleotide sequence ID" value="XM_043154347.1"/>
</dbReference>
<organism evidence="2 3">
    <name type="scientific">Marasmius oreades</name>
    <name type="common">fairy-ring Marasmius</name>
    <dbReference type="NCBI Taxonomy" id="181124"/>
    <lineage>
        <taxon>Eukaryota</taxon>
        <taxon>Fungi</taxon>
        <taxon>Dikarya</taxon>
        <taxon>Basidiomycota</taxon>
        <taxon>Agaricomycotina</taxon>
        <taxon>Agaricomycetes</taxon>
        <taxon>Agaricomycetidae</taxon>
        <taxon>Agaricales</taxon>
        <taxon>Marasmiineae</taxon>
        <taxon>Marasmiaceae</taxon>
        <taxon>Marasmius</taxon>
    </lineage>
</organism>
<keyword evidence="3" id="KW-1185">Reference proteome</keyword>
<reference evidence="2" key="1">
    <citation type="journal article" date="2021" name="Genome Biol. Evol.">
        <title>The assembled and annotated genome of the fairy-ring fungus Marasmius oreades.</title>
        <authorList>
            <person name="Hiltunen M."/>
            <person name="Ament-Velasquez S.L."/>
            <person name="Johannesson H."/>
        </authorList>
    </citation>
    <scope>NUCLEOTIDE SEQUENCE</scope>
    <source>
        <strain evidence="2">03SP1</strain>
    </source>
</reference>
<dbReference type="Proteomes" id="UP001049176">
    <property type="component" value="Chromosome 6"/>
</dbReference>
<name>A0A9P7URQ2_9AGAR</name>
<gene>
    <name evidence="2" type="ORF">E1B28_009450</name>
</gene>
<dbReference type="KEGG" id="more:E1B28_009450"/>
<dbReference type="OrthoDB" id="2322499at2759"/>
<dbReference type="CDD" id="cd09917">
    <property type="entry name" value="F-box_SF"/>
    <property type="match status" value="1"/>
</dbReference>
<proteinExistence type="predicted"/>
<protein>
    <recommendedName>
        <fullName evidence="1">F-box domain-containing protein</fullName>
    </recommendedName>
</protein>
<sequence length="151" mass="17195">MATTDNSNKSATQDELDISNLEGVQRNLVRKVKRAKTKQVSTNANPDVFRRTCGKRGLLEKLAKEAPLDIFIEVFKYLGPRDILYLSRTTKAFRAFLMTSSSLPVWRTARENISDLPPLPTDLNEPQYASLLFDNHCYASITAFNYRCNFV</sequence>
<evidence type="ECO:0000313" key="3">
    <source>
        <dbReference type="Proteomes" id="UP001049176"/>
    </source>
</evidence>
<dbReference type="InterPro" id="IPR036047">
    <property type="entry name" value="F-box-like_dom_sf"/>
</dbReference>
<dbReference type="SUPFAM" id="SSF81383">
    <property type="entry name" value="F-box domain"/>
    <property type="match status" value="1"/>
</dbReference>
<feature type="domain" description="F-box" evidence="1">
    <location>
        <begin position="60"/>
        <end position="109"/>
    </location>
</feature>
<dbReference type="InterPro" id="IPR001810">
    <property type="entry name" value="F-box_dom"/>
</dbReference>
<evidence type="ECO:0000259" key="1">
    <source>
        <dbReference type="PROSITE" id="PS50181"/>
    </source>
</evidence>
<dbReference type="GeneID" id="66078526"/>
<evidence type="ECO:0000313" key="2">
    <source>
        <dbReference type="EMBL" id="KAG7090331.1"/>
    </source>
</evidence>
<dbReference type="EMBL" id="CM032186">
    <property type="protein sequence ID" value="KAG7090331.1"/>
    <property type="molecule type" value="Genomic_DNA"/>
</dbReference>
<dbReference type="PROSITE" id="PS50181">
    <property type="entry name" value="FBOX"/>
    <property type="match status" value="1"/>
</dbReference>
<accession>A0A9P7URQ2</accession>